<dbReference type="AlphaFoldDB" id="A0A8J7Y577"/>
<accession>A0A8J7Y577</accession>
<evidence type="ECO:0000313" key="2">
    <source>
        <dbReference type="Proteomes" id="UP000766550"/>
    </source>
</evidence>
<dbReference type="RefSeq" id="WP_162317600.1">
    <property type="nucleotide sequence ID" value="NZ_JAHQXF010000002.1"/>
</dbReference>
<organism evidence="1 2">
    <name type="scientific">Haloarcula limicola</name>
    <dbReference type="NCBI Taxonomy" id="1429915"/>
    <lineage>
        <taxon>Archaea</taxon>
        <taxon>Methanobacteriati</taxon>
        <taxon>Methanobacteriota</taxon>
        <taxon>Stenosarchaea group</taxon>
        <taxon>Halobacteria</taxon>
        <taxon>Halobacteriales</taxon>
        <taxon>Haloarculaceae</taxon>
        <taxon>Haloarcula</taxon>
    </lineage>
</organism>
<reference evidence="1 2" key="1">
    <citation type="submission" date="2021-06" db="EMBL/GenBank/DDBJ databases">
        <title>New haloarchaea isolates fom saline soil.</title>
        <authorList>
            <person name="Duran-Viseras A."/>
            <person name="Sanchez-Porro C.S."/>
            <person name="Ventosa A."/>
        </authorList>
    </citation>
    <scope>NUCLEOTIDE SEQUENCE [LARGE SCALE GENOMIC DNA]</scope>
    <source>
        <strain evidence="1 2">JCM 183640</strain>
    </source>
</reference>
<protein>
    <submittedName>
        <fullName evidence="1">Uncharacterized protein</fullName>
    </submittedName>
</protein>
<name>A0A8J7Y577_9EURY</name>
<keyword evidence="2" id="KW-1185">Reference proteome</keyword>
<dbReference type="Proteomes" id="UP000766550">
    <property type="component" value="Unassembled WGS sequence"/>
</dbReference>
<comment type="caution">
    <text evidence="1">The sequence shown here is derived from an EMBL/GenBank/DDBJ whole genome shotgun (WGS) entry which is preliminary data.</text>
</comment>
<gene>
    <name evidence="1" type="ORF">KTS45_11070</name>
</gene>
<proteinExistence type="predicted"/>
<evidence type="ECO:0000313" key="1">
    <source>
        <dbReference type="EMBL" id="MBV0924740.1"/>
    </source>
</evidence>
<dbReference type="EMBL" id="JAHQXF010000002">
    <property type="protein sequence ID" value="MBV0924740.1"/>
    <property type="molecule type" value="Genomic_DNA"/>
</dbReference>
<sequence length="383" mass="43098">MNRRDMIRGGIAIATATAGCLSEITKWRADQNQIRTITKENVTPGHHWIEFSAQKGQRFLINTGATDNYFSYALSEKSTGRLIDDAGGLGTILSNSSNTKPNPSLVGGIDSFVDLPTSGKYIFQVLVSELNPSKSLYRQFDEVLDNQSHKTSVEENIIELKIQGVNGSFPVGSYSYGYTDDYIVNLYKQVSYVKEAAKSFSNIDPTELTESDEDLCTSYFRLKKMSILTRSSHYNISKSLYNKFSRQLTAAVTKGFVAIIGWIVKDDIEQHLYQVSEFISDLIIFYISKKTGLSQETIRRGLHAQDIAEAEISADINNTQILRSFVYKTTIDISGRLKIDLPKPTPEVIDIHFTLPVESYAKERETYILPTKSNYLRPIIDNT</sequence>
<dbReference type="PROSITE" id="PS51257">
    <property type="entry name" value="PROKAR_LIPOPROTEIN"/>
    <property type="match status" value="1"/>
</dbReference>